<sequence>MRTSRFALVVLAAVALLMTSFTTGSAAFADPEPTALELRVVVDDCHYGSLRP</sequence>
<keyword evidence="1" id="KW-0732">Signal</keyword>
<dbReference type="RefSeq" id="WP_181307047.1">
    <property type="nucleotide sequence ID" value="NZ_CP109074.1"/>
</dbReference>
<comment type="caution">
    <text evidence="2">The sequence shown here is derived from an EMBL/GenBank/DDBJ whole genome shotgun (WGS) entry which is preliminary data.</text>
</comment>
<reference evidence="2 3" key="1">
    <citation type="submission" date="2018-03" db="EMBL/GenBank/DDBJ databases">
        <title>Genomic Encyclopedia of Type Strains, Phase III (KMG-III): the genomes of soil and plant-associated and newly described type strains.</title>
        <authorList>
            <person name="Whitman W."/>
        </authorList>
    </citation>
    <scope>NUCLEOTIDE SEQUENCE [LARGE SCALE GENOMIC DNA]</scope>
    <source>
        <strain evidence="2 3">CGMCC 4.7104</strain>
    </source>
</reference>
<feature type="signal peptide" evidence="1">
    <location>
        <begin position="1"/>
        <end position="26"/>
    </location>
</feature>
<feature type="chain" id="PRO_5039280555" evidence="1">
    <location>
        <begin position="27"/>
        <end position="52"/>
    </location>
</feature>
<proteinExistence type="predicted"/>
<evidence type="ECO:0000313" key="3">
    <source>
        <dbReference type="Proteomes" id="UP000238312"/>
    </source>
</evidence>
<evidence type="ECO:0000256" key="1">
    <source>
        <dbReference type="SAM" id="SignalP"/>
    </source>
</evidence>
<organism evidence="2 3">
    <name type="scientific">Nonomuraea fuscirosea</name>
    <dbReference type="NCBI Taxonomy" id="1291556"/>
    <lineage>
        <taxon>Bacteria</taxon>
        <taxon>Bacillati</taxon>
        <taxon>Actinomycetota</taxon>
        <taxon>Actinomycetes</taxon>
        <taxon>Streptosporangiales</taxon>
        <taxon>Streptosporangiaceae</taxon>
        <taxon>Nonomuraea</taxon>
    </lineage>
</organism>
<name>A0A2T0N9C3_9ACTN</name>
<gene>
    <name evidence="2" type="ORF">B0I32_102445</name>
</gene>
<protein>
    <submittedName>
        <fullName evidence="2">Uncharacterized protein</fullName>
    </submittedName>
</protein>
<evidence type="ECO:0000313" key="2">
    <source>
        <dbReference type="EMBL" id="PRX69388.1"/>
    </source>
</evidence>
<dbReference type="AlphaFoldDB" id="A0A2T0N9C3"/>
<accession>A0A2T0N9C3</accession>
<keyword evidence="3" id="KW-1185">Reference proteome</keyword>
<dbReference type="Proteomes" id="UP000238312">
    <property type="component" value="Unassembled WGS sequence"/>
</dbReference>
<dbReference type="EMBL" id="PVNG01000002">
    <property type="protein sequence ID" value="PRX69388.1"/>
    <property type="molecule type" value="Genomic_DNA"/>
</dbReference>